<feature type="domain" description="Gamma-glutamylcyclotransferase AIG2-like" evidence="4">
    <location>
        <begin position="5"/>
        <end position="117"/>
    </location>
</feature>
<evidence type="ECO:0000313" key="8">
    <source>
        <dbReference type="Proteomes" id="UP000439591"/>
    </source>
</evidence>
<name>A0A5S9NGI2_9GAMM</name>
<dbReference type="InterPro" id="IPR009288">
    <property type="entry name" value="AIG2-like_dom"/>
</dbReference>
<dbReference type="Proteomes" id="UP000435877">
    <property type="component" value="Unassembled WGS sequence"/>
</dbReference>
<dbReference type="Gene3D" id="3.10.490.10">
    <property type="entry name" value="Gamma-glutamyl cyclotransferase-like"/>
    <property type="match status" value="1"/>
</dbReference>
<reference evidence="7 8" key="1">
    <citation type="submission" date="2019-11" db="EMBL/GenBank/DDBJ databases">
        <authorList>
            <person name="Holert J."/>
        </authorList>
    </citation>
    <scope>NUCLEOTIDE SEQUENCE [LARGE SCALE GENOMIC DNA]</scope>
    <source>
        <strain evidence="6">BC3_2A</strain>
        <strain evidence="5">SB11_1A</strain>
    </source>
</reference>
<dbReference type="GO" id="GO:0003839">
    <property type="term" value="F:gamma-glutamylcyclotransferase activity"/>
    <property type="evidence" value="ECO:0007669"/>
    <property type="project" value="InterPro"/>
</dbReference>
<proteinExistence type="predicted"/>
<dbReference type="InterPro" id="IPR013024">
    <property type="entry name" value="GGCT-like"/>
</dbReference>
<evidence type="ECO:0000256" key="3">
    <source>
        <dbReference type="PIRSR" id="PIRSR617939-2"/>
    </source>
</evidence>
<protein>
    <recommendedName>
        <fullName evidence="4">Gamma-glutamylcyclotransferase AIG2-like domain-containing protein</fullName>
    </recommendedName>
</protein>
<dbReference type="Proteomes" id="UP000439591">
    <property type="component" value="Unassembled WGS sequence"/>
</dbReference>
<evidence type="ECO:0000313" key="6">
    <source>
        <dbReference type="EMBL" id="CAA0096436.1"/>
    </source>
</evidence>
<evidence type="ECO:0000256" key="1">
    <source>
        <dbReference type="ARBA" id="ARBA00023239"/>
    </source>
</evidence>
<dbReference type="SUPFAM" id="SSF110857">
    <property type="entry name" value="Gamma-glutamyl cyclotransferase-like"/>
    <property type="match status" value="1"/>
</dbReference>
<evidence type="ECO:0000313" key="5">
    <source>
        <dbReference type="EMBL" id="CAA0089578.1"/>
    </source>
</evidence>
<gene>
    <name evidence="5" type="ORF">IHBHHGIJ_01815</name>
    <name evidence="6" type="ORF">KFEGEMFD_01417</name>
</gene>
<feature type="binding site" evidence="3">
    <location>
        <begin position="5"/>
        <end position="10"/>
    </location>
    <ligand>
        <name>substrate</name>
    </ligand>
</feature>
<dbReference type="EMBL" id="CACSIK010000001">
    <property type="protein sequence ID" value="CAA0089578.1"/>
    <property type="molecule type" value="Genomic_DNA"/>
</dbReference>
<organism evidence="5 7">
    <name type="scientific">Zhongshania aliphaticivorans</name>
    <dbReference type="NCBI Taxonomy" id="1470434"/>
    <lineage>
        <taxon>Bacteria</taxon>
        <taxon>Pseudomonadati</taxon>
        <taxon>Pseudomonadota</taxon>
        <taxon>Gammaproteobacteria</taxon>
        <taxon>Cellvibrionales</taxon>
        <taxon>Spongiibacteraceae</taxon>
        <taxon>Zhongshania</taxon>
    </lineage>
</organism>
<dbReference type="CDD" id="cd06661">
    <property type="entry name" value="GGCT_like"/>
    <property type="match status" value="1"/>
</dbReference>
<dbReference type="InterPro" id="IPR017939">
    <property type="entry name" value="G-Glutamylcylcotransferase"/>
</dbReference>
<sequence length="164" mass="18193">MTSCYFAYGSNMNPARMRARGLHFTDAEPAILPGFRLVFNKQSHCRPSVAYANVEQASHGEVEGVLYTLAGVDDLLLMDQFEGTPVRYSRDIFSVMTASGSRSTWIYVANPAFLNHNLLPESGYLAHLLAGREFLSAKYLDILSSQEYVVSEPIHGKDGLLRNA</sequence>
<dbReference type="AlphaFoldDB" id="A0A5S9NGI2"/>
<dbReference type="Pfam" id="PF06094">
    <property type="entry name" value="GGACT"/>
    <property type="match status" value="1"/>
</dbReference>
<dbReference type="PANTHER" id="PTHR12935:SF0">
    <property type="entry name" value="GAMMA-GLUTAMYLCYCLOTRANSFERASE"/>
    <property type="match status" value="1"/>
</dbReference>
<dbReference type="InterPro" id="IPR036568">
    <property type="entry name" value="GGCT-like_sf"/>
</dbReference>
<feature type="active site" description="Proton acceptor" evidence="2">
    <location>
        <position position="82"/>
    </location>
</feature>
<dbReference type="PANTHER" id="PTHR12935">
    <property type="entry name" value="GAMMA-GLUTAMYLCYCLOTRANSFERASE"/>
    <property type="match status" value="1"/>
</dbReference>
<evidence type="ECO:0000256" key="2">
    <source>
        <dbReference type="PIRSR" id="PIRSR617939-1"/>
    </source>
</evidence>
<keyword evidence="1" id="KW-0456">Lyase</keyword>
<dbReference type="RefSeq" id="WP_159268432.1">
    <property type="nucleotide sequence ID" value="NZ_CACSIK010000001.1"/>
</dbReference>
<dbReference type="OrthoDB" id="5401862at2"/>
<accession>A0A5S9NGI2</accession>
<dbReference type="EMBL" id="CACSIM010000002">
    <property type="protein sequence ID" value="CAA0096436.1"/>
    <property type="molecule type" value="Genomic_DNA"/>
</dbReference>
<keyword evidence="7" id="KW-1185">Reference proteome</keyword>
<evidence type="ECO:0000259" key="4">
    <source>
        <dbReference type="Pfam" id="PF06094"/>
    </source>
</evidence>
<evidence type="ECO:0000313" key="7">
    <source>
        <dbReference type="Proteomes" id="UP000435877"/>
    </source>
</evidence>